<dbReference type="Proteomes" id="UP000237347">
    <property type="component" value="Unassembled WGS sequence"/>
</dbReference>
<dbReference type="Gene3D" id="3.40.30.10">
    <property type="entry name" value="Glutaredoxin"/>
    <property type="match status" value="2"/>
</dbReference>
<dbReference type="SUPFAM" id="SSF52833">
    <property type="entry name" value="Thioredoxin-like"/>
    <property type="match status" value="2"/>
</dbReference>
<evidence type="ECO:0000313" key="7">
    <source>
        <dbReference type="Proteomes" id="UP000237347"/>
    </source>
</evidence>
<feature type="domain" description="Glutaredoxin" evidence="5">
    <location>
        <begin position="102"/>
        <end position="164"/>
    </location>
</feature>
<feature type="domain" description="Glutaredoxin" evidence="5">
    <location>
        <begin position="13"/>
        <end position="75"/>
    </location>
</feature>
<gene>
    <name evidence="6" type="primary">GRXS2_1</name>
    <name evidence="6" type="ORF">CFP56_011912</name>
</gene>
<keyword evidence="4" id="KW-0676">Redox-active center</keyword>
<dbReference type="EMBL" id="PKMF04000196">
    <property type="protein sequence ID" value="KAK7843794.1"/>
    <property type="molecule type" value="Genomic_DNA"/>
</dbReference>
<dbReference type="PROSITE" id="PS51354">
    <property type="entry name" value="GLUTAREDOXIN_2"/>
    <property type="match status" value="2"/>
</dbReference>
<proteinExistence type="inferred from homology"/>
<protein>
    <submittedName>
        <fullName evidence="6">Monothiol glutaredoxin-s2</fullName>
    </submittedName>
</protein>
<dbReference type="GO" id="GO:0005737">
    <property type="term" value="C:cytoplasm"/>
    <property type="evidence" value="ECO:0007669"/>
    <property type="project" value="UniProtKB-SubCell"/>
</dbReference>
<dbReference type="InterPro" id="IPR036249">
    <property type="entry name" value="Thioredoxin-like_sf"/>
</dbReference>
<dbReference type="InterPro" id="IPR011905">
    <property type="entry name" value="GlrX-like_pln_2"/>
</dbReference>
<accession>A0AAW0KYT8</accession>
<comment type="subcellular location">
    <subcellularLocation>
        <location evidence="1">Cytoplasm</location>
    </subcellularLocation>
</comment>
<evidence type="ECO:0000256" key="3">
    <source>
        <dbReference type="ARBA" id="ARBA00022490"/>
    </source>
</evidence>
<evidence type="ECO:0000256" key="2">
    <source>
        <dbReference type="ARBA" id="ARBA00007568"/>
    </source>
</evidence>
<evidence type="ECO:0000256" key="1">
    <source>
        <dbReference type="ARBA" id="ARBA00004496"/>
    </source>
</evidence>
<evidence type="ECO:0000313" key="6">
    <source>
        <dbReference type="EMBL" id="KAK7843794.1"/>
    </source>
</evidence>
<comment type="similarity">
    <text evidence="2">Belongs to the glutaredoxin family. CC-type subfamily.</text>
</comment>
<name>A0AAW0KYT8_QUESU</name>
<dbReference type="InterPro" id="IPR014025">
    <property type="entry name" value="Glutaredoxin_subgr"/>
</dbReference>
<evidence type="ECO:0000259" key="5">
    <source>
        <dbReference type="Pfam" id="PF00462"/>
    </source>
</evidence>
<dbReference type="PANTHER" id="PTHR10168">
    <property type="entry name" value="GLUTAREDOXIN"/>
    <property type="match status" value="1"/>
</dbReference>
<dbReference type="NCBIfam" id="TIGR02189">
    <property type="entry name" value="GlrX-like_plant"/>
    <property type="match status" value="2"/>
</dbReference>
<sequence length="195" mass="21132">MDVVTGLVAEKPVVIFSKSSCCMSHSINSLICSFGANSTVYELDQIPNGRQIERALLQLGCQPSVPAVFIGQEFIGGANEVMSLQLQIAMDILQRLVAEKPVVIFSKSTCCMSHSIRSLICSFGANPAVYEIDKIPNGQQIERALLQLGCRPSVPAVFIGQELIGGADEVMTLQVKSKLVPLLIRAKAIWLWNGN</sequence>
<evidence type="ECO:0000256" key="4">
    <source>
        <dbReference type="ARBA" id="ARBA00023284"/>
    </source>
</evidence>
<dbReference type="Pfam" id="PF00462">
    <property type="entry name" value="Glutaredoxin"/>
    <property type="match status" value="2"/>
</dbReference>
<reference evidence="6 7" key="1">
    <citation type="journal article" date="2018" name="Sci. Data">
        <title>The draft genome sequence of cork oak.</title>
        <authorList>
            <person name="Ramos A.M."/>
            <person name="Usie A."/>
            <person name="Barbosa P."/>
            <person name="Barros P.M."/>
            <person name="Capote T."/>
            <person name="Chaves I."/>
            <person name="Simoes F."/>
            <person name="Abreu I."/>
            <person name="Carrasquinho I."/>
            <person name="Faro C."/>
            <person name="Guimaraes J.B."/>
            <person name="Mendonca D."/>
            <person name="Nobrega F."/>
            <person name="Rodrigues L."/>
            <person name="Saibo N.J.M."/>
            <person name="Varela M.C."/>
            <person name="Egas C."/>
            <person name="Matos J."/>
            <person name="Miguel C.M."/>
            <person name="Oliveira M.M."/>
            <person name="Ricardo C.P."/>
            <person name="Goncalves S."/>
        </authorList>
    </citation>
    <scope>NUCLEOTIDE SEQUENCE [LARGE SCALE GENOMIC DNA]</scope>
    <source>
        <strain evidence="7">cv. HL8</strain>
    </source>
</reference>
<organism evidence="6 7">
    <name type="scientific">Quercus suber</name>
    <name type="common">Cork oak</name>
    <dbReference type="NCBI Taxonomy" id="58331"/>
    <lineage>
        <taxon>Eukaryota</taxon>
        <taxon>Viridiplantae</taxon>
        <taxon>Streptophyta</taxon>
        <taxon>Embryophyta</taxon>
        <taxon>Tracheophyta</taxon>
        <taxon>Spermatophyta</taxon>
        <taxon>Magnoliopsida</taxon>
        <taxon>eudicotyledons</taxon>
        <taxon>Gunneridae</taxon>
        <taxon>Pentapetalae</taxon>
        <taxon>rosids</taxon>
        <taxon>fabids</taxon>
        <taxon>Fagales</taxon>
        <taxon>Fagaceae</taxon>
        <taxon>Quercus</taxon>
    </lineage>
</organism>
<dbReference type="InterPro" id="IPR002109">
    <property type="entry name" value="Glutaredoxin"/>
</dbReference>
<keyword evidence="7" id="KW-1185">Reference proteome</keyword>
<dbReference type="PRINTS" id="PR00160">
    <property type="entry name" value="GLUTAREDOXIN"/>
</dbReference>
<keyword evidence="3" id="KW-0963">Cytoplasm</keyword>
<comment type="caution">
    <text evidence="6">The sequence shown here is derived from an EMBL/GenBank/DDBJ whole genome shotgun (WGS) entry which is preliminary data.</text>
</comment>
<dbReference type="AlphaFoldDB" id="A0AAW0KYT8"/>
<dbReference type="CDD" id="cd03419">
    <property type="entry name" value="GRX_GRXh_1_2_like"/>
    <property type="match status" value="2"/>
</dbReference>